<keyword evidence="6" id="KW-0067">ATP-binding</keyword>
<dbReference type="GO" id="GO:0005634">
    <property type="term" value="C:nucleus"/>
    <property type="evidence" value="ECO:0007669"/>
    <property type="project" value="TreeGrafter"/>
</dbReference>
<dbReference type="SUPFAM" id="SSF56112">
    <property type="entry name" value="Protein kinase-like (PK-like)"/>
    <property type="match status" value="1"/>
</dbReference>
<evidence type="ECO:0000313" key="11">
    <source>
        <dbReference type="Proteomes" id="UP000053095"/>
    </source>
</evidence>
<accession>A0A6N4SLK3</accession>
<keyword evidence="2" id="KW-0723">Serine/threonine-protein kinase</keyword>
<evidence type="ECO:0000256" key="3">
    <source>
        <dbReference type="ARBA" id="ARBA00022679"/>
    </source>
</evidence>
<comment type="catalytic activity">
    <reaction evidence="7">
        <text>L-threonyl-[protein] + ATP = O-phospho-L-threonyl-[protein] + ADP + H(+)</text>
        <dbReference type="Rhea" id="RHEA:46608"/>
        <dbReference type="Rhea" id="RHEA-COMP:11060"/>
        <dbReference type="Rhea" id="RHEA-COMP:11605"/>
        <dbReference type="ChEBI" id="CHEBI:15378"/>
        <dbReference type="ChEBI" id="CHEBI:30013"/>
        <dbReference type="ChEBI" id="CHEBI:30616"/>
        <dbReference type="ChEBI" id="CHEBI:61977"/>
        <dbReference type="ChEBI" id="CHEBI:456216"/>
        <dbReference type="EC" id="2.7.11.1"/>
    </reaction>
</comment>
<comment type="catalytic activity">
    <reaction evidence="8">
        <text>L-seryl-[protein] + ATP = O-phospho-L-seryl-[protein] + ADP + H(+)</text>
        <dbReference type="Rhea" id="RHEA:17989"/>
        <dbReference type="Rhea" id="RHEA-COMP:9863"/>
        <dbReference type="Rhea" id="RHEA-COMP:11604"/>
        <dbReference type="ChEBI" id="CHEBI:15378"/>
        <dbReference type="ChEBI" id="CHEBI:29999"/>
        <dbReference type="ChEBI" id="CHEBI:30616"/>
        <dbReference type="ChEBI" id="CHEBI:83421"/>
        <dbReference type="ChEBI" id="CHEBI:456216"/>
        <dbReference type="EC" id="2.7.11.1"/>
    </reaction>
</comment>
<dbReference type="InterPro" id="IPR051334">
    <property type="entry name" value="SRPK"/>
</dbReference>
<dbReference type="PANTHER" id="PTHR47634:SF9">
    <property type="entry name" value="PROTEIN KINASE DOMAIN-CONTAINING PROTEIN-RELATED"/>
    <property type="match status" value="1"/>
</dbReference>
<dbReference type="GO" id="GO:0005737">
    <property type="term" value="C:cytoplasm"/>
    <property type="evidence" value="ECO:0007669"/>
    <property type="project" value="TreeGrafter"/>
</dbReference>
<evidence type="ECO:0000256" key="8">
    <source>
        <dbReference type="ARBA" id="ARBA00048679"/>
    </source>
</evidence>
<keyword evidence="4" id="KW-0547">Nucleotide-binding</keyword>
<reference evidence="11" key="1">
    <citation type="journal article" date="2015" name="Genome Announc.">
        <title>Draft genome sequence of Talaromyces cellulolyticus strain Y-94, a source of lignocellulosic biomass-degrading enzymes.</title>
        <authorList>
            <person name="Fujii T."/>
            <person name="Koike H."/>
            <person name="Sawayama S."/>
            <person name="Yano S."/>
            <person name="Inoue H."/>
        </authorList>
    </citation>
    <scope>NUCLEOTIDE SEQUENCE [LARGE SCALE GENOMIC DNA]</scope>
    <source>
        <strain evidence="11">Y-94</strain>
    </source>
</reference>
<proteinExistence type="predicted"/>
<evidence type="ECO:0000256" key="4">
    <source>
        <dbReference type="ARBA" id="ARBA00022741"/>
    </source>
</evidence>
<dbReference type="PROSITE" id="PS50011">
    <property type="entry name" value="PROTEIN_KINASE_DOM"/>
    <property type="match status" value="1"/>
</dbReference>
<dbReference type="InterPro" id="IPR000719">
    <property type="entry name" value="Prot_kinase_dom"/>
</dbReference>
<evidence type="ECO:0000256" key="1">
    <source>
        <dbReference type="ARBA" id="ARBA00012513"/>
    </source>
</evidence>
<comment type="caution">
    <text evidence="10">The sequence shown here is derived from an EMBL/GenBank/DDBJ whole genome shotgun (WGS) entry which is preliminary data.</text>
</comment>
<evidence type="ECO:0000259" key="9">
    <source>
        <dbReference type="PROSITE" id="PS50011"/>
    </source>
</evidence>
<dbReference type="EMBL" id="DF933835">
    <property type="protein sequence ID" value="GAM40601.1"/>
    <property type="molecule type" value="Genomic_DNA"/>
</dbReference>
<dbReference type="Proteomes" id="UP000053095">
    <property type="component" value="Unassembled WGS sequence"/>
</dbReference>
<dbReference type="PANTHER" id="PTHR47634">
    <property type="entry name" value="PROTEIN KINASE DOMAIN-CONTAINING PROTEIN-RELATED"/>
    <property type="match status" value="1"/>
</dbReference>
<dbReference type="EC" id="2.7.11.1" evidence="1"/>
<dbReference type="SMART" id="SM00220">
    <property type="entry name" value="S_TKc"/>
    <property type="match status" value="1"/>
</dbReference>
<dbReference type="GO" id="GO:0005524">
    <property type="term" value="F:ATP binding"/>
    <property type="evidence" value="ECO:0007669"/>
    <property type="project" value="UniProtKB-KW"/>
</dbReference>
<evidence type="ECO:0000256" key="2">
    <source>
        <dbReference type="ARBA" id="ARBA00022527"/>
    </source>
</evidence>
<name>A0A6N4SLK3_TALPI</name>
<dbReference type="Gene3D" id="3.30.200.20">
    <property type="entry name" value="Phosphorylase Kinase, domain 1"/>
    <property type="match status" value="1"/>
</dbReference>
<keyword evidence="3" id="KW-0808">Transferase</keyword>
<evidence type="ECO:0000256" key="6">
    <source>
        <dbReference type="ARBA" id="ARBA00022840"/>
    </source>
</evidence>
<dbReference type="GO" id="GO:0000245">
    <property type="term" value="P:spliceosomal complex assembly"/>
    <property type="evidence" value="ECO:0007669"/>
    <property type="project" value="TreeGrafter"/>
</dbReference>
<dbReference type="AlphaFoldDB" id="A0A6N4SLK3"/>
<sequence length="280" mass="31577">MSNIKSSQNWATGLRRLKVYSKTGDLGRESTYVVLKVYISYPEKTYRERDIYTHLNSIKTPHPARRFIRKLLNHFIIAGPHGDEHVVLVHEVLGMSADELMKWLPRRAMSLSDMKPCIRQLLAVLDFLHNGAGIMHTDLQLKNSLLPAPDEASLKSFEEKQFTSPSPRKLLPDRTIDTSPSLFPPSDGLPLSADFGEARRLPSKDSGEALNEDIMPNAYRAPEVILKMDWDWRVDIWNVAVLAWDIVSPKTLINGHNADGIFDDRVHVAELVALLGPPPS</sequence>
<evidence type="ECO:0000256" key="7">
    <source>
        <dbReference type="ARBA" id="ARBA00047899"/>
    </source>
</evidence>
<dbReference type="Gene3D" id="1.10.510.10">
    <property type="entry name" value="Transferase(Phosphotransferase) domain 1"/>
    <property type="match status" value="1"/>
</dbReference>
<keyword evidence="11" id="KW-1185">Reference proteome</keyword>
<gene>
    <name evidence="10" type="ORF">TCE0_039r13075</name>
</gene>
<dbReference type="GO" id="GO:0004674">
    <property type="term" value="F:protein serine/threonine kinase activity"/>
    <property type="evidence" value="ECO:0007669"/>
    <property type="project" value="UniProtKB-KW"/>
</dbReference>
<keyword evidence="5 10" id="KW-0418">Kinase</keyword>
<dbReference type="InterPro" id="IPR011009">
    <property type="entry name" value="Kinase-like_dom_sf"/>
</dbReference>
<organism evidence="10 11">
    <name type="scientific">Talaromyces pinophilus</name>
    <name type="common">Penicillium pinophilum</name>
    <dbReference type="NCBI Taxonomy" id="128442"/>
    <lineage>
        <taxon>Eukaryota</taxon>
        <taxon>Fungi</taxon>
        <taxon>Dikarya</taxon>
        <taxon>Ascomycota</taxon>
        <taxon>Pezizomycotina</taxon>
        <taxon>Eurotiomycetes</taxon>
        <taxon>Eurotiomycetidae</taxon>
        <taxon>Eurotiales</taxon>
        <taxon>Trichocomaceae</taxon>
        <taxon>Talaromyces</taxon>
        <taxon>Talaromyces sect. Talaromyces</taxon>
    </lineage>
</organism>
<protein>
    <recommendedName>
        <fullName evidence="1">non-specific serine/threonine protein kinase</fullName>
        <ecNumber evidence="1">2.7.11.1</ecNumber>
    </recommendedName>
</protein>
<feature type="domain" description="Protein kinase" evidence="9">
    <location>
        <begin position="1"/>
        <end position="280"/>
    </location>
</feature>
<evidence type="ECO:0000256" key="5">
    <source>
        <dbReference type="ARBA" id="ARBA00022777"/>
    </source>
</evidence>
<evidence type="ECO:0000313" key="10">
    <source>
        <dbReference type="EMBL" id="GAM40601.1"/>
    </source>
</evidence>
<dbReference type="GO" id="GO:0050684">
    <property type="term" value="P:regulation of mRNA processing"/>
    <property type="evidence" value="ECO:0007669"/>
    <property type="project" value="TreeGrafter"/>
</dbReference>